<proteinExistence type="predicted"/>
<gene>
    <name evidence="1" type="ORF">HDF09_001782</name>
</gene>
<name>A0A7W8MR03_9BACT</name>
<organism evidence="1 2">
    <name type="scientific">Tunturiibacter empetritectus</name>
    <dbReference type="NCBI Taxonomy" id="3069691"/>
    <lineage>
        <taxon>Bacteria</taxon>
        <taxon>Pseudomonadati</taxon>
        <taxon>Acidobacteriota</taxon>
        <taxon>Terriglobia</taxon>
        <taxon>Terriglobales</taxon>
        <taxon>Acidobacteriaceae</taxon>
        <taxon>Tunturiibacter</taxon>
    </lineage>
</organism>
<protein>
    <submittedName>
        <fullName evidence="1">Uncharacterized protein</fullName>
    </submittedName>
</protein>
<reference evidence="1" key="1">
    <citation type="submission" date="2020-08" db="EMBL/GenBank/DDBJ databases">
        <title>Genomic Encyclopedia of Type Strains, Phase IV (KMG-V): Genome sequencing to study the core and pangenomes of soil and plant-associated prokaryotes.</title>
        <authorList>
            <person name="Whitman W."/>
        </authorList>
    </citation>
    <scope>NUCLEOTIDE SEQUENCE [LARGE SCALE GENOMIC DNA]</scope>
    <source>
        <strain evidence="1">M8UP27</strain>
    </source>
</reference>
<evidence type="ECO:0000313" key="2">
    <source>
        <dbReference type="Proteomes" id="UP000568106"/>
    </source>
</evidence>
<evidence type="ECO:0000313" key="1">
    <source>
        <dbReference type="EMBL" id="MBB5317113.1"/>
    </source>
</evidence>
<keyword evidence="2" id="KW-1185">Reference proteome</keyword>
<comment type="caution">
    <text evidence="1">The sequence shown here is derived from an EMBL/GenBank/DDBJ whole genome shotgun (WGS) entry which is preliminary data.</text>
</comment>
<accession>A0A7W8MR03</accession>
<sequence>MYRFRTFDARVHCSVTGVATYGPSQDETNFSVPRPNR</sequence>
<dbReference type="Proteomes" id="UP000568106">
    <property type="component" value="Unassembled WGS sequence"/>
</dbReference>
<dbReference type="AlphaFoldDB" id="A0A7W8MR03"/>
<dbReference type="EMBL" id="JACHDY010000002">
    <property type="protein sequence ID" value="MBB5317113.1"/>
    <property type="molecule type" value="Genomic_DNA"/>
</dbReference>